<gene>
    <name evidence="3" type="ORF">A2961_01740</name>
</gene>
<evidence type="ECO:0000313" key="4">
    <source>
        <dbReference type="Proteomes" id="UP000177082"/>
    </source>
</evidence>
<comment type="similarity">
    <text evidence="1">Belongs to the RelB/DinJ antitoxin family.</text>
</comment>
<protein>
    <recommendedName>
        <fullName evidence="5">Damage-inducible protein J</fullName>
    </recommendedName>
</protein>
<dbReference type="PANTHER" id="PTHR38781:SF1">
    <property type="entry name" value="ANTITOXIN DINJ-RELATED"/>
    <property type="match status" value="1"/>
</dbReference>
<sequence>MNTAVINIKTNTKVKAQAKKIASELGFSLSALINGYLNQLIRTKTVHFSTTEEKPSEFMVQALRESEEDRKAGRYKSFDPADEALEYLDSIINEGKKN</sequence>
<dbReference type="Gene3D" id="1.10.1220.10">
    <property type="entry name" value="Met repressor-like"/>
    <property type="match status" value="1"/>
</dbReference>
<reference evidence="3 4" key="1">
    <citation type="journal article" date="2016" name="Nat. Commun.">
        <title>Thousands of microbial genomes shed light on interconnected biogeochemical processes in an aquifer system.</title>
        <authorList>
            <person name="Anantharaman K."/>
            <person name="Brown C.T."/>
            <person name="Hug L.A."/>
            <person name="Sharon I."/>
            <person name="Castelle C.J."/>
            <person name="Probst A.J."/>
            <person name="Thomas B.C."/>
            <person name="Singh A."/>
            <person name="Wilkins M.J."/>
            <person name="Karaoz U."/>
            <person name="Brodie E.L."/>
            <person name="Williams K.H."/>
            <person name="Hubbard S.S."/>
            <person name="Banfield J.F."/>
        </authorList>
    </citation>
    <scope>NUCLEOTIDE SEQUENCE [LARGE SCALE GENOMIC DNA]</scope>
</reference>
<comment type="caution">
    <text evidence="3">The sequence shown here is derived from an EMBL/GenBank/DDBJ whole genome shotgun (WGS) entry which is preliminary data.</text>
</comment>
<dbReference type="PANTHER" id="PTHR38781">
    <property type="entry name" value="ANTITOXIN DINJ-RELATED"/>
    <property type="match status" value="1"/>
</dbReference>
<dbReference type="InterPro" id="IPR007337">
    <property type="entry name" value="RelB/DinJ"/>
</dbReference>
<proteinExistence type="inferred from homology"/>
<dbReference type="GO" id="GO:0006351">
    <property type="term" value="P:DNA-templated transcription"/>
    <property type="evidence" value="ECO:0007669"/>
    <property type="project" value="TreeGrafter"/>
</dbReference>
<evidence type="ECO:0000256" key="1">
    <source>
        <dbReference type="ARBA" id="ARBA00010562"/>
    </source>
</evidence>
<evidence type="ECO:0008006" key="5">
    <source>
        <dbReference type="Google" id="ProtNLM"/>
    </source>
</evidence>
<keyword evidence="2" id="KW-1277">Toxin-antitoxin system</keyword>
<evidence type="ECO:0000313" key="3">
    <source>
        <dbReference type="EMBL" id="OGM61271.1"/>
    </source>
</evidence>
<dbReference type="EMBL" id="MGHF01000044">
    <property type="protein sequence ID" value="OGM61271.1"/>
    <property type="molecule type" value="Genomic_DNA"/>
</dbReference>
<dbReference type="Proteomes" id="UP000177082">
    <property type="component" value="Unassembled WGS sequence"/>
</dbReference>
<accession>A0A1F8BB61</accession>
<dbReference type="InterPro" id="IPR013321">
    <property type="entry name" value="Arc_rbn_hlx_hlx"/>
</dbReference>
<dbReference type="Pfam" id="PF04221">
    <property type="entry name" value="RelB"/>
    <property type="match status" value="1"/>
</dbReference>
<organism evidence="3 4">
    <name type="scientific">Candidatus Woesebacteria bacterium RIFCSPLOWO2_01_FULL_39_21</name>
    <dbReference type="NCBI Taxonomy" id="1802519"/>
    <lineage>
        <taxon>Bacteria</taxon>
        <taxon>Candidatus Woeseibacteriota</taxon>
    </lineage>
</organism>
<dbReference type="STRING" id="1802519.A2961_01740"/>
<evidence type="ECO:0000256" key="2">
    <source>
        <dbReference type="ARBA" id="ARBA00022649"/>
    </source>
</evidence>
<dbReference type="AlphaFoldDB" id="A0A1F8BB61"/>
<name>A0A1F8BB61_9BACT</name>
<dbReference type="GO" id="GO:0006355">
    <property type="term" value="P:regulation of DNA-templated transcription"/>
    <property type="evidence" value="ECO:0007669"/>
    <property type="project" value="InterPro"/>
</dbReference>